<protein>
    <submittedName>
        <fullName evidence="4">Uncharacterized protein</fullName>
    </submittedName>
</protein>
<dbReference type="SMART" id="SM00248">
    <property type="entry name" value="ANK"/>
    <property type="match status" value="10"/>
</dbReference>
<dbReference type="GO" id="GO:0045944">
    <property type="term" value="P:positive regulation of transcription by RNA polymerase II"/>
    <property type="evidence" value="ECO:0007669"/>
    <property type="project" value="TreeGrafter"/>
</dbReference>
<keyword evidence="5" id="KW-1185">Reference proteome</keyword>
<dbReference type="InterPro" id="IPR050663">
    <property type="entry name" value="Ankyrin-SOCS_Box"/>
</dbReference>
<feature type="repeat" description="ANK" evidence="3">
    <location>
        <begin position="186"/>
        <end position="218"/>
    </location>
</feature>
<dbReference type="PANTHER" id="PTHR24193:SF121">
    <property type="entry name" value="ADA2A-CONTAINING COMPLEX COMPONENT 3, ISOFORM D"/>
    <property type="match status" value="1"/>
</dbReference>
<dbReference type="InterPro" id="IPR002110">
    <property type="entry name" value="Ankyrin_rpt"/>
</dbReference>
<keyword evidence="2 3" id="KW-0040">ANK repeat</keyword>
<dbReference type="AlphaFoldDB" id="A0A9N9SJM8"/>
<feature type="repeat" description="ANK" evidence="3">
    <location>
        <begin position="300"/>
        <end position="332"/>
    </location>
</feature>
<dbReference type="PROSITE" id="PS50297">
    <property type="entry name" value="ANK_REP_REGION"/>
    <property type="match status" value="4"/>
</dbReference>
<sequence>MPRIFVKNSRRGLHLKREHKNTEDEQVQKKISCAARLAAKHENDSALHLIAGASNMEDCDKVAEKLINKNVNVNAQNRQGFTPLHIAIQADNKAIFELLLKQDYLNVNLKTIEEHTPLYYALLKYESGDTGDDSYAACLMKSDIQTNPLYSEYCNSLMQILILNGAENAAIFLAVEVANLNHVNSEGETALHIACSKNFSKLVLHLAKLGANCNLLTNESRQSPLHYAVESNSEDCIKVFIEFNEYIEGSDTSEPRVPCNFNLRDINGDTAISLALNKGYNHLVPVLIEGKADVNIRNGKDFTLLHQAILNEDSKTAIFLLNHGVDINAKTTDYETPLQLAIHCHLANVVDALCTRGVDMSAPDRLGNCALWAALDSDQEEIASILTLVEHRANINIRDSENKTPLHIAIENQHDEIITLLLSVPEIDLSLRDKFGLSPFAAALTFRNNKAAQAILDKLPSAAEQVSGLADEF</sequence>
<name>A0A9N9SJM8_PHACE</name>
<dbReference type="Pfam" id="PF12796">
    <property type="entry name" value="Ank_2"/>
    <property type="match status" value="2"/>
</dbReference>
<dbReference type="Gene3D" id="1.25.40.20">
    <property type="entry name" value="Ankyrin repeat-containing domain"/>
    <property type="match status" value="4"/>
</dbReference>
<dbReference type="GO" id="GO:0000976">
    <property type="term" value="F:transcription cis-regulatory region binding"/>
    <property type="evidence" value="ECO:0007669"/>
    <property type="project" value="TreeGrafter"/>
</dbReference>
<reference evidence="4" key="1">
    <citation type="submission" date="2022-01" db="EMBL/GenBank/DDBJ databases">
        <authorList>
            <person name="King R."/>
        </authorList>
    </citation>
    <scope>NUCLEOTIDE SEQUENCE</scope>
</reference>
<dbReference type="EMBL" id="OU896710">
    <property type="protein sequence ID" value="CAG9820651.1"/>
    <property type="molecule type" value="Genomic_DNA"/>
</dbReference>
<gene>
    <name evidence="4" type="ORF">PHAECO_LOCUS8062</name>
</gene>
<dbReference type="GO" id="GO:0005634">
    <property type="term" value="C:nucleus"/>
    <property type="evidence" value="ECO:0007669"/>
    <property type="project" value="TreeGrafter"/>
</dbReference>
<reference evidence="4" key="2">
    <citation type="submission" date="2022-10" db="EMBL/GenBank/DDBJ databases">
        <authorList>
            <consortium name="ENA_rothamsted_submissions"/>
            <consortium name="culmorum"/>
            <person name="King R."/>
        </authorList>
    </citation>
    <scope>NUCLEOTIDE SEQUENCE</scope>
</reference>
<evidence type="ECO:0000256" key="2">
    <source>
        <dbReference type="ARBA" id="ARBA00023043"/>
    </source>
</evidence>
<proteinExistence type="predicted"/>
<evidence type="ECO:0000256" key="1">
    <source>
        <dbReference type="ARBA" id="ARBA00022737"/>
    </source>
</evidence>
<dbReference type="Proteomes" id="UP001153737">
    <property type="component" value="Chromosome 4"/>
</dbReference>
<evidence type="ECO:0000256" key="3">
    <source>
        <dbReference type="PROSITE-ProRule" id="PRU00023"/>
    </source>
</evidence>
<dbReference type="PANTHER" id="PTHR24193">
    <property type="entry name" value="ANKYRIN REPEAT PROTEIN"/>
    <property type="match status" value="1"/>
</dbReference>
<feature type="repeat" description="ANK" evidence="3">
    <location>
        <begin position="267"/>
        <end position="299"/>
    </location>
</feature>
<dbReference type="SUPFAM" id="SSF48403">
    <property type="entry name" value="Ankyrin repeat"/>
    <property type="match status" value="1"/>
</dbReference>
<keyword evidence="1" id="KW-0677">Repeat</keyword>
<dbReference type="InterPro" id="IPR036770">
    <property type="entry name" value="Ankyrin_rpt-contain_sf"/>
</dbReference>
<organism evidence="4 5">
    <name type="scientific">Phaedon cochleariae</name>
    <name type="common">Mustard beetle</name>
    <dbReference type="NCBI Taxonomy" id="80249"/>
    <lineage>
        <taxon>Eukaryota</taxon>
        <taxon>Metazoa</taxon>
        <taxon>Ecdysozoa</taxon>
        <taxon>Arthropoda</taxon>
        <taxon>Hexapoda</taxon>
        <taxon>Insecta</taxon>
        <taxon>Pterygota</taxon>
        <taxon>Neoptera</taxon>
        <taxon>Endopterygota</taxon>
        <taxon>Coleoptera</taxon>
        <taxon>Polyphaga</taxon>
        <taxon>Cucujiformia</taxon>
        <taxon>Chrysomeloidea</taxon>
        <taxon>Chrysomelidae</taxon>
        <taxon>Chrysomelinae</taxon>
        <taxon>Chrysomelini</taxon>
        <taxon>Phaedon</taxon>
    </lineage>
</organism>
<dbReference type="Pfam" id="PF13857">
    <property type="entry name" value="Ank_5"/>
    <property type="match status" value="2"/>
</dbReference>
<feature type="repeat" description="ANK" evidence="3">
    <location>
        <begin position="79"/>
        <end position="101"/>
    </location>
</feature>
<evidence type="ECO:0000313" key="5">
    <source>
        <dbReference type="Proteomes" id="UP001153737"/>
    </source>
</evidence>
<dbReference type="OrthoDB" id="2306477at2759"/>
<accession>A0A9N9SJM8</accession>
<feature type="repeat" description="ANK" evidence="3">
    <location>
        <begin position="42"/>
        <end position="78"/>
    </location>
</feature>
<evidence type="ECO:0000313" key="4">
    <source>
        <dbReference type="EMBL" id="CAG9820651.1"/>
    </source>
</evidence>
<dbReference type="PROSITE" id="PS50088">
    <property type="entry name" value="ANK_REPEAT"/>
    <property type="match status" value="6"/>
</dbReference>
<feature type="repeat" description="ANK" evidence="3">
    <location>
        <begin position="401"/>
        <end position="423"/>
    </location>
</feature>